<reference evidence="3 4" key="1">
    <citation type="submission" date="2019-07" db="EMBL/GenBank/DDBJ databases">
        <title>Whole genome shotgun sequence of Segetibacter aerophilus NBRC 106135.</title>
        <authorList>
            <person name="Hosoyama A."/>
            <person name="Uohara A."/>
            <person name="Ohji S."/>
            <person name="Ichikawa N."/>
        </authorList>
    </citation>
    <scope>NUCLEOTIDE SEQUENCE [LARGE SCALE GENOMIC DNA]</scope>
    <source>
        <strain evidence="3 4">NBRC 106135</strain>
    </source>
</reference>
<dbReference type="Proteomes" id="UP000321513">
    <property type="component" value="Unassembled WGS sequence"/>
</dbReference>
<feature type="transmembrane region" description="Helical" evidence="1">
    <location>
        <begin position="241"/>
        <end position="257"/>
    </location>
</feature>
<dbReference type="CDD" id="cd00761">
    <property type="entry name" value="Glyco_tranf_GTA_type"/>
    <property type="match status" value="1"/>
</dbReference>
<dbReference type="SUPFAM" id="SSF53448">
    <property type="entry name" value="Nucleotide-diphospho-sugar transferases"/>
    <property type="match status" value="1"/>
</dbReference>
<gene>
    <name evidence="3" type="ORF">SAE01_17850</name>
</gene>
<dbReference type="OrthoDB" id="9801954at2"/>
<keyword evidence="4" id="KW-1185">Reference proteome</keyword>
<protein>
    <submittedName>
        <fullName evidence="3">Glycosyl transferase</fullName>
    </submittedName>
</protein>
<dbReference type="RefSeq" id="WP_147203417.1">
    <property type="nucleotide sequence ID" value="NZ_BJYT01000006.1"/>
</dbReference>
<feature type="transmembrane region" description="Helical" evidence="1">
    <location>
        <begin position="293"/>
        <end position="313"/>
    </location>
</feature>
<dbReference type="InterPro" id="IPR029044">
    <property type="entry name" value="Nucleotide-diphossugar_trans"/>
</dbReference>
<evidence type="ECO:0000256" key="1">
    <source>
        <dbReference type="SAM" id="Phobius"/>
    </source>
</evidence>
<accession>A0A512BBE2</accession>
<dbReference type="EMBL" id="BJYT01000006">
    <property type="protein sequence ID" value="GEO09289.1"/>
    <property type="molecule type" value="Genomic_DNA"/>
</dbReference>
<dbReference type="PANTHER" id="PTHR43685">
    <property type="entry name" value="GLYCOSYLTRANSFERASE"/>
    <property type="match status" value="1"/>
</dbReference>
<dbReference type="InterPro" id="IPR050834">
    <property type="entry name" value="Glycosyltransf_2"/>
</dbReference>
<evidence type="ECO:0000313" key="4">
    <source>
        <dbReference type="Proteomes" id="UP000321513"/>
    </source>
</evidence>
<keyword evidence="1" id="KW-0812">Transmembrane</keyword>
<keyword evidence="3" id="KW-0808">Transferase</keyword>
<dbReference type="AlphaFoldDB" id="A0A512BBE2"/>
<evidence type="ECO:0000313" key="3">
    <source>
        <dbReference type="EMBL" id="GEO09289.1"/>
    </source>
</evidence>
<evidence type="ECO:0000259" key="2">
    <source>
        <dbReference type="Pfam" id="PF00535"/>
    </source>
</evidence>
<dbReference type="PANTHER" id="PTHR43685:SF3">
    <property type="entry name" value="SLR2126 PROTEIN"/>
    <property type="match status" value="1"/>
</dbReference>
<keyword evidence="1" id="KW-0472">Membrane</keyword>
<organism evidence="3 4">
    <name type="scientific">Segetibacter aerophilus</name>
    <dbReference type="NCBI Taxonomy" id="670293"/>
    <lineage>
        <taxon>Bacteria</taxon>
        <taxon>Pseudomonadati</taxon>
        <taxon>Bacteroidota</taxon>
        <taxon>Chitinophagia</taxon>
        <taxon>Chitinophagales</taxon>
        <taxon>Chitinophagaceae</taxon>
        <taxon>Segetibacter</taxon>
    </lineage>
</organism>
<sequence length="324" mass="36761">MEDIQISVVVPTYKRPVLLKACLKSVVNQTLEKHQFEIIIVSDGPDEESEKVVVQELKEGAPAIRFLSLPNKSGPAAARNLGWKSASGTIIAFTDDDCLPDKNWLKNIVSRYNGQKEIAFTGRVIVPVSKQPTDFELNTKGLETGEFVTANCAVTKATLQTVGGFDEAFKAAWREDSDLHFKLIEWGIAIEKLDEAIVVHPVRKAPWAISLREQKKTQFNALLYKKHPSLYRQRIKSSPSWNYYFIILFFVVLLLGSLLEISWLMSIGLSGWFLLSTAFAFKRLRVSRKTVSHIFEMIVTSIIIPFLSVYWTLRGAVKYRVLFF</sequence>
<keyword evidence="1" id="KW-1133">Transmembrane helix</keyword>
<dbReference type="InterPro" id="IPR001173">
    <property type="entry name" value="Glyco_trans_2-like"/>
</dbReference>
<dbReference type="Pfam" id="PF00535">
    <property type="entry name" value="Glycos_transf_2"/>
    <property type="match status" value="1"/>
</dbReference>
<comment type="caution">
    <text evidence="3">The sequence shown here is derived from an EMBL/GenBank/DDBJ whole genome shotgun (WGS) entry which is preliminary data.</text>
</comment>
<feature type="domain" description="Glycosyltransferase 2-like" evidence="2">
    <location>
        <begin position="7"/>
        <end position="127"/>
    </location>
</feature>
<name>A0A512BBE2_9BACT</name>
<dbReference type="GO" id="GO:0016740">
    <property type="term" value="F:transferase activity"/>
    <property type="evidence" value="ECO:0007669"/>
    <property type="project" value="UniProtKB-KW"/>
</dbReference>
<proteinExistence type="predicted"/>
<feature type="transmembrane region" description="Helical" evidence="1">
    <location>
        <begin position="263"/>
        <end position="281"/>
    </location>
</feature>
<dbReference type="Gene3D" id="3.90.550.10">
    <property type="entry name" value="Spore Coat Polysaccharide Biosynthesis Protein SpsA, Chain A"/>
    <property type="match status" value="1"/>
</dbReference>